<dbReference type="EMBL" id="FNBK01000006">
    <property type="protein sequence ID" value="SDF44282.1"/>
    <property type="molecule type" value="Genomic_DNA"/>
</dbReference>
<protein>
    <submittedName>
        <fullName evidence="2">Uncharacterized protein</fullName>
    </submittedName>
</protein>
<name>A0A1G7L410_9EURY</name>
<evidence type="ECO:0000313" key="3">
    <source>
        <dbReference type="Proteomes" id="UP000199076"/>
    </source>
</evidence>
<evidence type="ECO:0000313" key="2">
    <source>
        <dbReference type="EMBL" id="SDF44282.1"/>
    </source>
</evidence>
<feature type="region of interest" description="Disordered" evidence="1">
    <location>
        <begin position="97"/>
        <end position="129"/>
    </location>
</feature>
<dbReference type="Proteomes" id="UP000199076">
    <property type="component" value="Unassembled WGS sequence"/>
</dbReference>
<gene>
    <name evidence="2" type="ORF">SAMN05216218_106155</name>
</gene>
<keyword evidence="3" id="KW-1185">Reference proteome</keyword>
<proteinExistence type="predicted"/>
<organism evidence="2 3">
    <name type="scientific">Halorientalis regularis</name>
    <dbReference type="NCBI Taxonomy" id="660518"/>
    <lineage>
        <taxon>Archaea</taxon>
        <taxon>Methanobacteriati</taxon>
        <taxon>Methanobacteriota</taxon>
        <taxon>Stenosarchaea group</taxon>
        <taxon>Halobacteria</taxon>
        <taxon>Halobacteriales</taxon>
        <taxon>Haloarculaceae</taxon>
        <taxon>Halorientalis</taxon>
    </lineage>
</organism>
<sequence length="129" mass="14048">MANWDVTVDEAKQRVALKLGSGLSVEEQAAASDACIDAAKRLDDGFDLVNDMRTFEPTSEEALQEVERGKRGLAQNGMGAAVRVVAESTVTQLQFDRAGEDAEDYELAKAESGEEAEKLLDKRREQASQ</sequence>
<feature type="compositionally biased region" description="Basic and acidic residues" evidence="1">
    <location>
        <begin position="106"/>
        <end position="129"/>
    </location>
</feature>
<evidence type="ECO:0000256" key="1">
    <source>
        <dbReference type="SAM" id="MobiDB-lite"/>
    </source>
</evidence>
<dbReference type="AlphaFoldDB" id="A0A1G7L410"/>
<accession>A0A1G7L410</accession>
<dbReference type="OrthoDB" id="342127at2157"/>
<dbReference type="STRING" id="660518.SAMN05216218_106155"/>
<reference evidence="3" key="1">
    <citation type="submission" date="2016-10" db="EMBL/GenBank/DDBJ databases">
        <authorList>
            <person name="Varghese N."/>
            <person name="Submissions S."/>
        </authorList>
    </citation>
    <scope>NUCLEOTIDE SEQUENCE [LARGE SCALE GENOMIC DNA]</scope>
    <source>
        <strain evidence="3">IBRC-M 10760</strain>
    </source>
</reference>
<dbReference type="RefSeq" id="WP_092691155.1">
    <property type="nucleotide sequence ID" value="NZ_FNBK01000006.1"/>
</dbReference>